<evidence type="ECO:0000259" key="2">
    <source>
        <dbReference type="Pfam" id="PF01966"/>
    </source>
</evidence>
<organism evidence="3 4">
    <name type="scientific">Alteracholeplasma palmae (strain ATCC 49389 / J233)</name>
    <name type="common">Acholeplasma palmae</name>
    <dbReference type="NCBI Taxonomy" id="1318466"/>
    <lineage>
        <taxon>Bacteria</taxon>
        <taxon>Bacillati</taxon>
        <taxon>Mycoplasmatota</taxon>
        <taxon>Mollicutes</taxon>
        <taxon>Acholeplasmatales</taxon>
        <taxon>Acholeplasmataceae</taxon>
        <taxon>Acholeplasma</taxon>
    </lineage>
</organism>
<dbReference type="STRING" id="1318466.BN85412260"/>
<protein>
    <recommendedName>
        <fullName evidence="2">HD domain-containing protein</fullName>
    </recommendedName>
</protein>
<evidence type="ECO:0000313" key="4">
    <source>
        <dbReference type="Proteomes" id="UP000032740"/>
    </source>
</evidence>
<dbReference type="GO" id="GO:0016787">
    <property type="term" value="F:hydrolase activity"/>
    <property type="evidence" value="ECO:0007669"/>
    <property type="project" value="UniProtKB-KW"/>
</dbReference>
<evidence type="ECO:0000313" key="3">
    <source>
        <dbReference type="EMBL" id="CCV64803.1"/>
    </source>
</evidence>
<dbReference type="OrthoDB" id="9778453at2"/>
<dbReference type="PANTHER" id="PTHR37294">
    <property type="entry name" value="3'-5' EXORIBONUCLEASE YHAM"/>
    <property type="match status" value="1"/>
</dbReference>
<dbReference type="Pfam" id="PF01966">
    <property type="entry name" value="HD"/>
    <property type="match status" value="1"/>
</dbReference>
<dbReference type="KEGG" id="apal:BN85412260"/>
<dbReference type="InterPro" id="IPR050798">
    <property type="entry name" value="YhaM_exoribonuc/phosphodiest"/>
</dbReference>
<dbReference type="HOGENOM" id="CLU_056349_3_0_14"/>
<feature type="domain" description="HD" evidence="2">
    <location>
        <begin position="155"/>
        <end position="268"/>
    </location>
</feature>
<evidence type="ECO:0000256" key="1">
    <source>
        <dbReference type="ARBA" id="ARBA00022801"/>
    </source>
</evidence>
<dbReference type="Proteomes" id="UP000032740">
    <property type="component" value="Chromosome"/>
</dbReference>
<dbReference type="PANTHER" id="PTHR37294:SF1">
    <property type="entry name" value="3'-5' EXORIBONUCLEASE YHAM"/>
    <property type="match status" value="1"/>
</dbReference>
<proteinExistence type="predicted"/>
<sequence>MEKIAGKNYTVIGKVEGINKGTNFYNTTIGTEEGLHLNVKLDNNEVGLQIGKVYQFKVVGVQKDEEVILVNESFDLIENVVDDAELDRLLKVFYQYAPLGLLEIKKEIESFLRKIKNKIIRDVTKKIYENNKKEFFLHPAATKFHHAYFGGLSYHTLTMLKMVDPFITIYPYLNSDLLYAGVILHDMAKIDEISGVDGEYTKEGQLLGHLVMGTIDLDRVAKELGYEDSEEVLMLKHLIISHHGQLNFGSAKKPQTGEALLLWFLDTIDSKFTVLGEQLELIEQGSFTPNIAVLDKARFYKDKIKK</sequence>
<dbReference type="EMBL" id="FO681347">
    <property type="protein sequence ID" value="CCV64803.1"/>
    <property type="molecule type" value="Genomic_DNA"/>
</dbReference>
<gene>
    <name evidence="3" type="ORF">BN85412260</name>
</gene>
<dbReference type="AlphaFoldDB" id="U4KLP1"/>
<dbReference type="InterPro" id="IPR006674">
    <property type="entry name" value="HD_domain"/>
</dbReference>
<dbReference type="SUPFAM" id="SSF109604">
    <property type="entry name" value="HD-domain/PDEase-like"/>
    <property type="match status" value="1"/>
</dbReference>
<keyword evidence="1" id="KW-0378">Hydrolase</keyword>
<keyword evidence="4" id="KW-1185">Reference proteome</keyword>
<dbReference type="GO" id="GO:0031125">
    <property type="term" value="P:rRNA 3'-end processing"/>
    <property type="evidence" value="ECO:0007669"/>
    <property type="project" value="TreeGrafter"/>
</dbReference>
<name>U4KLP1_ALTPJ</name>
<reference evidence="3 4" key="1">
    <citation type="journal article" date="2013" name="J. Mol. Microbiol. Biotechnol.">
        <title>Analysis of the Complete Genomes of Acholeplasma brassicae , A. palmae and A. laidlawii and Their Comparison to the Obligate Parasites from ' Candidatus Phytoplasma'.</title>
        <authorList>
            <person name="Kube M."/>
            <person name="Siewert C."/>
            <person name="Migdoll A.M."/>
            <person name="Duduk B."/>
            <person name="Holz S."/>
            <person name="Rabus R."/>
            <person name="Seemuller E."/>
            <person name="Mitrovic J."/>
            <person name="Muller I."/>
            <person name="Buttner C."/>
            <person name="Reinhardt R."/>
        </authorList>
    </citation>
    <scope>NUCLEOTIDE SEQUENCE [LARGE SCALE GENOMIC DNA]</scope>
    <source>
        <strain evidence="3 4">J233</strain>
    </source>
</reference>
<accession>U4KLP1</accession>
<dbReference type="RefSeq" id="WP_030003686.1">
    <property type="nucleotide sequence ID" value="NC_022538.1"/>
</dbReference>